<feature type="transmembrane region" description="Helical" evidence="7">
    <location>
        <begin position="568"/>
        <end position="585"/>
    </location>
</feature>
<evidence type="ECO:0000256" key="3">
    <source>
        <dbReference type="ARBA" id="ARBA00022448"/>
    </source>
</evidence>
<sequence>MSAPVTDTKVDGKAEYHENDYLSEKDGKIDVVDVQEDEEEYVYEPEQFTWRAAIIGSILGCVVAASNLYLGLKIGWTFGAALWGSIFGFLILKFMARITGTIFGPKENCVCQAAATSAGGLSSGFVTAIPAMYRMGLMGDSTPKDDVAALVLWTAAAAFFGMFFAVPLRSHFVINQDLVFPTPRAAAETIKSLHRAGSAAAQDARESGRAMAIAFVGSMLWHIIGFFIPGIFNDLHILWYIGNAAGYSAMQNADALWGWTLNWDFAFFGAGLMTPGNTVFSFLLGELIAFGIAGPLLTQSGYLTGPTGFPMPPAIASAQSWFLWPGVGVMVFTAFSELGANYKSLAFAAMTGLREVRNMIRRISKKEQLTDTSGFVSKDPTPEHELIPTSWWLSGVFVSAVFTILVMYFYFHVPVYATIGAIIIAFLLAFVGLQASGETDINPTGAIAKVTQLIFSRIPDPSIQVVQKTNLMCANIAASACSQSVDMVGDLKTAQLVGASPRAMLWAQMVGSAFAIVIAVPLFLLYTEAYPCVLDETMTDCPFKVPSVVAWSKVCKILTGDGTVPQSSMILTLVLAVLAIVNVVIRVKFLPDSWKPYWINLNALGLGFINPSPAIPVAMLIGWTAGQIWKRTSKASHERLMYSVSAGLIAGIGIAGLVNAAMTIAGVKPKQVIAGCGPEGDLC</sequence>
<evidence type="ECO:0000256" key="7">
    <source>
        <dbReference type="SAM" id="Phobius"/>
    </source>
</evidence>
<evidence type="ECO:0000256" key="1">
    <source>
        <dbReference type="ARBA" id="ARBA00004141"/>
    </source>
</evidence>
<keyword evidence="3" id="KW-0813">Transport</keyword>
<keyword evidence="6 7" id="KW-0472">Membrane</keyword>
<name>A0A9P8CXY9_MORAP</name>
<proteinExistence type="inferred from homology"/>
<protein>
    <recommendedName>
        <fullName evidence="10">OPT oligopeptide transporter protein-domain-containing protein</fullName>
    </recommendedName>
</protein>
<comment type="similarity">
    <text evidence="2">Belongs to the oligopeptide OPT transporter family.</text>
</comment>
<feature type="transmembrane region" description="Helical" evidence="7">
    <location>
        <begin position="113"/>
        <end position="135"/>
    </location>
</feature>
<evidence type="ECO:0000256" key="5">
    <source>
        <dbReference type="ARBA" id="ARBA00022989"/>
    </source>
</evidence>
<feature type="transmembrane region" description="Helical" evidence="7">
    <location>
        <begin position="256"/>
        <end position="273"/>
    </location>
</feature>
<evidence type="ECO:0000256" key="2">
    <source>
        <dbReference type="ARBA" id="ARBA00008807"/>
    </source>
</evidence>
<evidence type="ECO:0000256" key="6">
    <source>
        <dbReference type="ARBA" id="ARBA00023136"/>
    </source>
</evidence>
<feature type="transmembrane region" description="Helical" evidence="7">
    <location>
        <begin position="48"/>
        <end position="68"/>
    </location>
</feature>
<dbReference type="InterPro" id="IPR004813">
    <property type="entry name" value="OPT"/>
</dbReference>
<gene>
    <name evidence="8" type="ORF">KVV02_002390</name>
</gene>
<dbReference type="PANTHER" id="PTHR31645:SF3">
    <property type="entry name" value="OLIGOPEPTIDE TRANSPORTER"/>
    <property type="match status" value="1"/>
</dbReference>
<dbReference type="InterPro" id="IPR045035">
    <property type="entry name" value="YSL-like"/>
</dbReference>
<evidence type="ECO:0000313" key="8">
    <source>
        <dbReference type="EMBL" id="KAG9322881.1"/>
    </source>
</evidence>
<feature type="transmembrane region" description="Helical" evidence="7">
    <location>
        <begin position="597"/>
        <end position="621"/>
    </location>
</feature>
<feature type="transmembrane region" description="Helical" evidence="7">
    <location>
        <begin position="212"/>
        <end position="232"/>
    </location>
</feature>
<feature type="transmembrane region" description="Helical" evidence="7">
    <location>
        <begin position="505"/>
        <end position="526"/>
    </location>
</feature>
<organism evidence="8 9">
    <name type="scientific">Mortierella alpina</name>
    <name type="common">Oleaginous fungus</name>
    <name type="synonym">Mortierella renispora</name>
    <dbReference type="NCBI Taxonomy" id="64518"/>
    <lineage>
        <taxon>Eukaryota</taxon>
        <taxon>Fungi</taxon>
        <taxon>Fungi incertae sedis</taxon>
        <taxon>Mucoromycota</taxon>
        <taxon>Mortierellomycotina</taxon>
        <taxon>Mortierellomycetes</taxon>
        <taxon>Mortierellales</taxon>
        <taxon>Mortierellaceae</taxon>
        <taxon>Mortierella</taxon>
    </lineage>
</organism>
<comment type="subcellular location">
    <subcellularLocation>
        <location evidence="1">Membrane</location>
        <topology evidence="1">Multi-pass membrane protein</topology>
    </subcellularLocation>
</comment>
<dbReference type="GO" id="GO:0000329">
    <property type="term" value="C:fungal-type vacuole membrane"/>
    <property type="evidence" value="ECO:0007669"/>
    <property type="project" value="TreeGrafter"/>
</dbReference>
<dbReference type="PANTHER" id="PTHR31645">
    <property type="entry name" value="OLIGOPEPTIDE TRANSPORTER YGL114W-RELATED"/>
    <property type="match status" value="1"/>
</dbReference>
<keyword evidence="5 7" id="KW-1133">Transmembrane helix</keyword>
<feature type="transmembrane region" description="Helical" evidence="7">
    <location>
        <begin position="147"/>
        <end position="166"/>
    </location>
</feature>
<feature type="transmembrane region" description="Helical" evidence="7">
    <location>
        <begin position="416"/>
        <end position="433"/>
    </location>
</feature>
<dbReference type="Proteomes" id="UP000717515">
    <property type="component" value="Unassembled WGS sequence"/>
</dbReference>
<feature type="transmembrane region" description="Helical" evidence="7">
    <location>
        <begin position="322"/>
        <end position="340"/>
    </location>
</feature>
<evidence type="ECO:0008006" key="10">
    <source>
        <dbReference type="Google" id="ProtNLM"/>
    </source>
</evidence>
<accession>A0A9P8CXY9</accession>
<reference evidence="8" key="1">
    <citation type="submission" date="2021-07" db="EMBL/GenBank/DDBJ databases">
        <title>Draft genome of Mortierella alpina, strain LL118, isolated from an aspen leaf litter sample.</title>
        <authorList>
            <person name="Yang S."/>
            <person name="Vinatzer B.A."/>
        </authorList>
    </citation>
    <scope>NUCLEOTIDE SEQUENCE</scope>
    <source>
        <strain evidence="8">LL118</strain>
    </source>
</reference>
<dbReference type="AlphaFoldDB" id="A0A9P8CXY9"/>
<dbReference type="Pfam" id="PF03169">
    <property type="entry name" value="OPT"/>
    <property type="match status" value="1"/>
</dbReference>
<dbReference type="NCBIfam" id="TIGR00728">
    <property type="entry name" value="OPT_sfam"/>
    <property type="match status" value="1"/>
</dbReference>
<dbReference type="GO" id="GO:0035673">
    <property type="term" value="F:oligopeptide transmembrane transporter activity"/>
    <property type="evidence" value="ECO:0007669"/>
    <property type="project" value="InterPro"/>
</dbReference>
<comment type="caution">
    <text evidence="8">The sequence shown here is derived from an EMBL/GenBank/DDBJ whole genome shotgun (WGS) entry which is preliminary data.</text>
</comment>
<feature type="transmembrane region" description="Helical" evidence="7">
    <location>
        <begin position="280"/>
        <end position="302"/>
    </location>
</feature>
<feature type="transmembrane region" description="Helical" evidence="7">
    <location>
        <begin position="641"/>
        <end position="661"/>
    </location>
</feature>
<dbReference type="EMBL" id="JAIFTL010000125">
    <property type="protein sequence ID" value="KAG9322881.1"/>
    <property type="molecule type" value="Genomic_DNA"/>
</dbReference>
<feature type="transmembrane region" description="Helical" evidence="7">
    <location>
        <begin position="74"/>
        <end position="92"/>
    </location>
</feature>
<feature type="transmembrane region" description="Helical" evidence="7">
    <location>
        <begin position="391"/>
        <end position="410"/>
    </location>
</feature>
<evidence type="ECO:0000256" key="4">
    <source>
        <dbReference type="ARBA" id="ARBA00022692"/>
    </source>
</evidence>
<keyword evidence="4 7" id="KW-0812">Transmembrane</keyword>
<evidence type="ECO:0000313" key="9">
    <source>
        <dbReference type="Proteomes" id="UP000717515"/>
    </source>
</evidence>